<keyword evidence="3" id="KW-1185">Reference proteome</keyword>
<evidence type="ECO:0000313" key="2">
    <source>
        <dbReference type="EMBL" id="TWI88335.1"/>
    </source>
</evidence>
<dbReference type="AlphaFoldDB" id="A0A562T467"/>
<dbReference type="EMBL" id="VLLG01000003">
    <property type="protein sequence ID" value="TWI88335.1"/>
    <property type="molecule type" value="Genomic_DNA"/>
</dbReference>
<proteinExistence type="predicted"/>
<evidence type="ECO:0000313" key="3">
    <source>
        <dbReference type="Proteomes" id="UP000316778"/>
    </source>
</evidence>
<gene>
    <name evidence="2" type="ORF">LX66_2420</name>
</gene>
<reference evidence="2 3" key="1">
    <citation type="journal article" date="2013" name="Stand. Genomic Sci.">
        <title>Genomic Encyclopedia of Type Strains, Phase I: The one thousand microbial genomes (KMG-I) project.</title>
        <authorList>
            <person name="Kyrpides N.C."/>
            <person name="Woyke T."/>
            <person name="Eisen J.A."/>
            <person name="Garrity G."/>
            <person name="Lilburn T.G."/>
            <person name="Beck B.J."/>
            <person name="Whitman W.B."/>
            <person name="Hugenholtz P."/>
            <person name="Klenk H.P."/>
        </authorList>
    </citation>
    <scope>NUCLEOTIDE SEQUENCE [LARGE SCALE GENOMIC DNA]</scope>
    <source>
        <strain evidence="2 3">DSM 13484</strain>
    </source>
</reference>
<keyword evidence="1" id="KW-0732">Signal</keyword>
<comment type="caution">
    <text evidence="2">The sequence shown here is derived from an EMBL/GenBank/DDBJ whole genome shotgun (WGS) entry which is preliminary data.</text>
</comment>
<sequence>MNSTFCRLGCARPYIKILVVILLATAYSACDKEGFSYDVSDQQSSYIVADTVTMNMQTLLLDSVPTSGTGILLCGRQQDPYFGSITAGTFFKLQLPSGGNPTLEESATFDSVELQLKTNRTIYGDTTRMQDIQVYEVLQTIESGDDDYYLYSHNDFQTASQPLGSLQQVVRPSEDTILRIKLPASYGAPLFQLFKNKANEVSTQTIFLEYYKGLALKPGSNAGNIISLLAGDTSVILRLHYHINEAITEERHIDLNLYDQSLQFNQVSTDRTGTPLAALSASNNALSSTQTGNMTFIQPLSGIVTRIDMPYIKGLASVGKFFKVMRATLTVEPIAGTYNDYYTLPPAMTLCEVDKQNKVTDTLIDSYGSYQYGNLIVDNVLHENTRYTYDITQYCINEINSTDVNSRGLLLIPTRGAYMSSFNRAVIGDSKNRQNKISIQVYYLLYN</sequence>
<evidence type="ECO:0000256" key="1">
    <source>
        <dbReference type="SAM" id="SignalP"/>
    </source>
</evidence>
<accession>A0A562T467</accession>
<feature type="chain" id="PRO_5021967418" evidence="1">
    <location>
        <begin position="30"/>
        <end position="447"/>
    </location>
</feature>
<dbReference type="RefSeq" id="WP_145713524.1">
    <property type="nucleotide sequence ID" value="NZ_BAAAFY010000001.1"/>
</dbReference>
<dbReference type="OrthoDB" id="1092930at2"/>
<dbReference type="Proteomes" id="UP000316778">
    <property type="component" value="Unassembled WGS sequence"/>
</dbReference>
<protein>
    <submittedName>
        <fullName evidence="2">Uncharacterized protein DUF4270</fullName>
    </submittedName>
</protein>
<name>A0A562T467_CHIJA</name>
<organism evidence="2 3">
    <name type="scientific">Chitinophaga japonensis</name>
    <name type="common">Flexibacter japonensis</name>
    <dbReference type="NCBI Taxonomy" id="104662"/>
    <lineage>
        <taxon>Bacteria</taxon>
        <taxon>Pseudomonadati</taxon>
        <taxon>Bacteroidota</taxon>
        <taxon>Chitinophagia</taxon>
        <taxon>Chitinophagales</taxon>
        <taxon>Chitinophagaceae</taxon>
        <taxon>Chitinophaga</taxon>
    </lineage>
</organism>
<dbReference type="InterPro" id="IPR025366">
    <property type="entry name" value="DUF4270"/>
</dbReference>
<feature type="signal peptide" evidence="1">
    <location>
        <begin position="1"/>
        <end position="29"/>
    </location>
</feature>
<dbReference type="Pfam" id="PF14092">
    <property type="entry name" value="DUF4270"/>
    <property type="match status" value="1"/>
</dbReference>